<dbReference type="InterPro" id="IPR025202">
    <property type="entry name" value="PLD-like_dom"/>
</dbReference>
<comment type="caution">
    <text evidence="7">The sequence shown here is derived from an EMBL/GenBank/DDBJ whole genome shotgun (WGS) entry which is preliminary data.</text>
</comment>
<keyword evidence="4" id="KW-0964">Secreted</keyword>
<dbReference type="InterPro" id="IPR001736">
    <property type="entry name" value="PLipase_D/transphosphatidylase"/>
</dbReference>
<dbReference type="GO" id="GO:0030572">
    <property type="term" value="F:phosphatidyltransferase activity"/>
    <property type="evidence" value="ECO:0007669"/>
    <property type="project" value="UniProtKB-ARBA"/>
</dbReference>
<sequence>MTIVTNSLASTNHAAVHGGYAPFREKLLQAGVKIYELHPKATGLPGEERIRSTLHSKLTVIDRRETIVTTMNFDPVSVKNNAETSLVIRDRAFSEWVLRRANPIALGQVYEVVQSETGQLEWILPGKVDAKTRTAEPGASGARRFTASIVQLLGLGGLF</sequence>
<dbReference type="PANTHER" id="PTHR21248">
    <property type="entry name" value="CARDIOLIPIN SYNTHASE"/>
    <property type="match status" value="1"/>
</dbReference>
<dbReference type="Gene3D" id="3.30.870.10">
    <property type="entry name" value="Endonuclease Chain A"/>
    <property type="match status" value="1"/>
</dbReference>
<proteinExistence type="predicted"/>
<evidence type="ECO:0000256" key="3">
    <source>
        <dbReference type="ARBA" id="ARBA00018392"/>
    </source>
</evidence>
<evidence type="ECO:0000313" key="7">
    <source>
        <dbReference type="EMBL" id="GGE62638.1"/>
    </source>
</evidence>
<dbReference type="Proteomes" id="UP000606730">
    <property type="component" value="Unassembled WGS sequence"/>
</dbReference>
<evidence type="ECO:0000256" key="2">
    <source>
        <dbReference type="ARBA" id="ARBA00004613"/>
    </source>
</evidence>
<dbReference type="PROSITE" id="PS50035">
    <property type="entry name" value="PLD"/>
    <property type="match status" value="1"/>
</dbReference>
<reference evidence="7" key="1">
    <citation type="journal article" date="2014" name="Int. J. Syst. Evol. Microbiol.">
        <title>Complete genome sequence of Corynebacterium casei LMG S-19264T (=DSM 44701T), isolated from a smear-ripened cheese.</title>
        <authorList>
            <consortium name="US DOE Joint Genome Institute (JGI-PGF)"/>
            <person name="Walter F."/>
            <person name="Albersmeier A."/>
            <person name="Kalinowski J."/>
            <person name="Ruckert C."/>
        </authorList>
    </citation>
    <scope>NUCLEOTIDE SEQUENCE</scope>
    <source>
        <strain evidence="7">CGMCC 1.16012</strain>
    </source>
</reference>
<reference evidence="7" key="2">
    <citation type="submission" date="2020-09" db="EMBL/GenBank/DDBJ databases">
        <authorList>
            <person name="Sun Q."/>
            <person name="Zhou Y."/>
        </authorList>
    </citation>
    <scope>NUCLEOTIDE SEQUENCE</scope>
    <source>
        <strain evidence="7">CGMCC 1.16012</strain>
    </source>
</reference>
<evidence type="ECO:0000313" key="8">
    <source>
        <dbReference type="Proteomes" id="UP000606730"/>
    </source>
</evidence>
<protein>
    <recommendedName>
        <fullName evidence="3">Phospholipase D</fullName>
    </recommendedName>
    <alternativeName>
        <fullName evidence="5">Choline phosphatase</fullName>
    </alternativeName>
</protein>
<comment type="function">
    <text evidence="1">Could be a virulence factor.</text>
</comment>
<evidence type="ECO:0000256" key="4">
    <source>
        <dbReference type="ARBA" id="ARBA00022525"/>
    </source>
</evidence>
<dbReference type="SUPFAM" id="SSF56024">
    <property type="entry name" value="Phospholipase D/nuclease"/>
    <property type="match status" value="1"/>
</dbReference>
<dbReference type="EMBL" id="BMKN01000003">
    <property type="protein sequence ID" value="GGE62638.1"/>
    <property type="molecule type" value="Genomic_DNA"/>
</dbReference>
<evidence type="ECO:0000256" key="5">
    <source>
        <dbReference type="ARBA" id="ARBA00029594"/>
    </source>
</evidence>
<name>A0A917ANJ1_9RHOB</name>
<keyword evidence="8" id="KW-1185">Reference proteome</keyword>
<dbReference type="Pfam" id="PF13091">
    <property type="entry name" value="PLDc_2"/>
    <property type="match status" value="1"/>
</dbReference>
<evidence type="ECO:0000259" key="6">
    <source>
        <dbReference type="PROSITE" id="PS50035"/>
    </source>
</evidence>
<accession>A0A917ANJ1</accession>
<organism evidence="7 8">
    <name type="scientific">Actibacterium pelagium</name>
    <dbReference type="NCBI Taxonomy" id="2029103"/>
    <lineage>
        <taxon>Bacteria</taxon>
        <taxon>Pseudomonadati</taxon>
        <taxon>Pseudomonadota</taxon>
        <taxon>Alphaproteobacteria</taxon>
        <taxon>Rhodobacterales</taxon>
        <taxon>Roseobacteraceae</taxon>
        <taxon>Actibacterium</taxon>
    </lineage>
</organism>
<dbReference type="GO" id="GO:0032049">
    <property type="term" value="P:cardiolipin biosynthetic process"/>
    <property type="evidence" value="ECO:0007669"/>
    <property type="project" value="UniProtKB-ARBA"/>
</dbReference>
<comment type="subcellular location">
    <subcellularLocation>
        <location evidence="2">Secreted</location>
    </subcellularLocation>
</comment>
<dbReference type="AlphaFoldDB" id="A0A917ANJ1"/>
<gene>
    <name evidence="7" type="ORF">GCM10011517_32980</name>
</gene>
<evidence type="ECO:0000256" key="1">
    <source>
        <dbReference type="ARBA" id="ARBA00003145"/>
    </source>
</evidence>
<feature type="domain" description="PLD phosphodiesterase" evidence="6">
    <location>
        <begin position="50"/>
        <end position="77"/>
    </location>
</feature>
<dbReference type="GO" id="GO:0005576">
    <property type="term" value="C:extracellular region"/>
    <property type="evidence" value="ECO:0007669"/>
    <property type="project" value="UniProtKB-SubCell"/>
</dbReference>
<dbReference type="PANTHER" id="PTHR21248:SF12">
    <property type="entry name" value="CARDIOLIPIN SYNTHASE C"/>
    <property type="match status" value="1"/>
</dbReference>